<dbReference type="InterPro" id="IPR001433">
    <property type="entry name" value="OxRdtase_FAD/NAD-bd"/>
</dbReference>
<dbReference type="Gene3D" id="2.40.30.10">
    <property type="entry name" value="Translation factors"/>
    <property type="match status" value="1"/>
</dbReference>
<accession>A0A517U3T2</accession>
<dbReference type="InterPro" id="IPR050415">
    <property type="entry name" value="MRET"/>
</dbReference>
<keyword evidence="4" id="KW-0479">Metal-binding</keyword>
<keyword evidence="9" id="KW-0175">Coiled coil</keyword>
<evidence type="ECO:0000256" key="1">
    <source>
        <dbReference type="ARBA" id="ARBA00001974"/>
    </source>
</evidence>
<evidence type="ECO:0000313" key="14">
    <source>
        <dbReference type="Proteomes" id="UP000317909"/>
    </source>
</evidence>
<dbReference type="PROSITE" id="PS51085">
    <property type="entry name" value="2FE2S_FER_2"/>
    <property type="match status" value="1"/>
</dbReference>
<keyword evidence="14" id="KW-1185">Reference proteome</keyword>
<evidence type="ECO:0000313" key="13">
    <source>
        <dbReference type="EMBL" id="QDT75265.1"/>
    </source>
</evidence>
<evidence type="ECO:0000256" key="9">
    <source>
        <dbReference type="SAM" id="Coils"/>
    </source>
</evidence>
<dbReference type="AlphaFoldDB" id="A0A517U3T2"/>
<proteinExistence type="predicted"/>
<dbReference type="PROSITE" id="PS00197">
    <property type="entry name" value="2FE2S_FER_1"/>
    <property type="match status" value="1"/>
</dbReference>
<evidence type="ECO:0000256" key="4">
    <source>
        <dbReference type="ARBA" id="ARBA00022723"/>
    </source>
</evidence>
<evidence type="ECO:0000256" key="7">
    <source>
        <dbReference type="ARBA" id="ARBA00023004"/>
    </source>
</evidence>
<comment type="cofactor">
    <cofactor evidence="1">
        <name>FAD</name>
        <dbReference type="ChEBI" id="CHEBI:57692"/>
    </cofactor>
</comment>
<evidence type="ECO:0000256" key="2">
    <source>
        <dbReference type="ARBA" id="ARBA00022630"/>
    </source>
</evidence>
<dbReference type="Gene3D" id="3.40.50.80">
    <property type="entry name" value="Nucleotide-binding domain of ferredoxin-NADP reductase (FNR) module"/>
    <property type="match status" value="1"/>
</dbReference>
<organism evidence="13 14">
    <name type="scientific">Lacipirellula limnantheis</name>
    <dbReference type="NCBI Taxonomy" id="2528024"/>
    <lineage>
        <taxon>Bacteria</taxon>
        <taxon>Pseudomonadati</taxon>
        <taxon>Planctomycetota</taxon>
        <taxon>Planctomycetia</taxon>
        <taxon>Pirellulales</taxon>
        <taxon>Lacipirellulaceae</taxon>
        <taxon>Lacipirellula</taxon>
    </lineage>
</organism>
<dbReference type="RefSeq" id="WP_168207076.1">
    <property type="nucleotide sequence ID" value="NZ_CP036339.1"/>
</dbReference>
<dbReference type="InterPro" id="IPR036010">
    <property type="entry name" value="2Fe-2S_ferredoxin-like_sf"/>
</dbReference>
<dbReference type="Pfam" id="PF00111">
    <property type="entry name" value="Fer2"/>
    <property type="match status" value="1"/>
</dbReference>
<dbReference type="KEGG" id="llh:I41_44750"/>
<dbReference type="PRINTS" id="PR00406">
    <property type="entry name" value="CYTB5RDTASE"/>
</dbReference>
<protein>
    <submittedName>
        <fullName evidence="13">Flavohemoprotein</fullName>
        <ecNumber evidence="13">1.14.12.17</ecNumber>
    </submittedName>
</protein>
<dbReference type="InterPro" id="IPR012675">
    <property type="entry name" value="Beta-grasp_dom_sf"/>
</dbReference>
<dbReference type="GO" id="GO:0046872">
    <property type="term" value="F:metal ion binding"/>
    <property type="evidence" value="ECO:0007669"/>
    <property type="project" value="UniProtKB-KW"/>
</dbReference>
<feature type="coiled-coil region" evidence="9">
    <location>
        <begin position="24"/>
        <end position="51"/>
    </location>
</feature>
<dbReference type="PROSITE" id="PS51384">
    <property type="entry name" value="FAD_FR"/>
    <property type="match status" value="1"/>
</dbReference>
<dbReference type="GO" id="GO:0050660">
    <property type="term" value="F:flavin adenine dinucleotide binding"/>
    <property type="evidence" value="ECO:0007669"/>
    <property type="project" value="TreeGrafter"/>
</dbReference>
<keyword evidence="3" id="KW-0001">2Fe-2S</keyword>
<dbReference type="Pfam" id="PF00175">
    <property type="entry name" value="NAD_binding_1"/>
    <property type="match status" value="1"/>
</dbReference>
<dbReference type="EMBL" id="CP036339">
    <property type="protein sequence ID" value="QDT75265.1"/>
    <property type="molecule type" value="Genomic_DNA"/>
</dbReference>
<dbReference type="EC" id="1.14.12.17" evidence="13"/>
<evidence type="ECO:0000256" key="10">
    <source>
        <dbReference type="SAM" id="MobiDB-lite"/>
    </source>
</evidence>
<dbReference type="InterPro" id="IPR001041">
    <property type="entry name" value="2Fe-2S_ferredoxin-type"/>
</dbReference>
<evidence type="ECO:0000256" key="5">
    <source>
        <dbReference type="ARBA" id="ARBA00022827"/>
    </source>
</evidence>
<dbReference type="GO" id="GO:0051537">
    <property type="term" value="F:2 iron, 2 sulfur cluster binding"/>
    <property type="evidence" value="ECO:0007669"/>
    <property type="project" value="UniProtKB-KW"/>
</dbReference>
<dbReference type="InterPro" id="IPR006058">
    <property type="entry name" value="2Fe2S_fd_BS"/>
</dbReference>
<reference evidence="13 14" key="1">
    <citation type="submission" date="2019-02" db="EMBL/GenBank/DDBJ databases">
        <title>Deep-cultivation of Planctomycetes and their phenomic and genomic characterization uncovers novel biology.</title>
        <authorList>
            <person name="Wiegand S."/>
            <person name="Jogler M."/>
            <person name="Boedeker C."/>
            <person name="Pinto D."/>
            <person name="Vollmers J."/>
            <person name="Rivas-Marin E."/>
            <person name="Kohn T."/>
            <person name="Peeters S.H."/>
            <person name="Heuer A."/>
            <person name="Rast P."/>
            <person name="Oberbeckmann S."/>
            <person name="Bunk B."/>
            <person name="Jeske O."/>
            <person name="Meyerdierks A."/>
            <person name="Storesund J.E."/>
            <person name="Kallscheuer N."/>
            <person name="Luecker S."/>
            <person name="Lage O.M."/>
            <person name="Pohl T."/>
            <person name="Merkel B.J."/>
            <person name="Hornburger P."/>
            <person name="Mueller R.-W."/>
            <person name="Bruemmer F."/>
            <person name="Labrenz M."/>
            <person name="Spormann A.M."/>
            <person name="Op den Camp H."/>
            <person name="Overmann J."/>
            <person name="Amann R."/>
            <person name="Jetten M.S.M."/>
            <person name="Mascher T."/>
            <person name="Medema M.H."/>
            <person name="Devos D.P."/>
            <person name="Kaster A.-K."/>
            <person name="Ovreas L."/>
            <person name="Rohde M."/>
            <person name="Galperin M.Y."/>
            <person name="Jogler C."/>
        </authorList>
    </citation>
    <scope>NUCLEOTIDE SEQUENCE [LARGE SCALE GENOMIC DNA]</scope>
    <source>
        <strain evidence="13 14">I41</strain>
    </source>
</reference>
<feature type="domain" description="FAD-binding FR-type" evidence="12">
    <location>
        <begin position="70"/>
        <end position="200"/>
    </location>
</feature>
<evidence type="ECO:0000256" key="3">
    <source>
        <dbReference type="ARBA" id="ARBA00022714"/>
    </source>
</evidence>
<name>A0A517U3T2_9BACT</name>
<dbReference type="CDD" id="cd00207">
    <property type="entry name" value="fer2"/>
    <property type="match status" value="1"/>
</dbReference>
<dbReference type="InterPro" id="IPR017927">
    <property type="entry name" value="FAD-bd_FR_type"/>
</dbReference>
<dbReference type="InterPro" id="IPR017938">
    <property type="entry name" value="Riboflavin_synthase-like_b-brl"/>
</dbReference>
<feature type="compositionally biased region" description="Polar residues" evidence="10">
    <location>
        <begin position="152"/>
        <end position="172"/>
    </location>
</feature>
<evidence type="ECO:0000256" key="8">
    <source>
        <dbReference type="ARBA" id="ARBA00023014"/>
    </source>
</evidence>
<dbReference type="GO" id="GO:0008941">
    <property type="term" value="F:nitric oxide dioxygenase NAD(P)H activity"/>
    <property type="evidence" value="ECO:0007669"/>
    <property type="project" value="UniProtKB-EC"/>
</dbReference>
<feature type="region of interest" description="Disordered" evidence="10">
    <location>
        <begin position="144"/>
        <end position="172"/>
    </location>
</feature>
<dbReference type="PANTHER" id="PTHR47354">
    <property type="entry name" value="NADH OXIDOREDUCTASE HCR"/>
    <property type="match status" value="1"/>
</dbReference>
<dbReference type="SUPFAM" id="SSF54292">
    <property type="entry name" value="2Fe-2S ferredoxin-like"/>
    <property type="match status" value="1"/>
</dbReference>
<dbReference type="Gene3D" id="3.10.20.30">
    <property type="match status" value="1"/>
</dbReference>
<dbReference type="InterPro" id="IPR039261">
    <property type="entry name" value="FNR_nucleotide-bd"/>
</dbReference>
<dbReference type="PANTHER" id="PTHR47354:SF8">
    <property type="entry name" value="1,2-PHENYLACETYL-COA EPOXIDASE, SUBUNIT E"/>
    <property type="match status" value="1"/>
</dbReference>
<feature type="domain" description="2Fe-2S ferredoxin-type" evidence="11">
    <location>
        <begin position="352"/>
        <end position="434"/>
    </location>
</feature>
<evidence type="ECO:0000259" key="12">
    <source>
        <dbReference type="PROSITE" id="PS51384"/>
    </source>
</evidence>
<keyword evidence="8" id="KW-0411">Iron-sulfur</keyword>
<dbReference type="Proteomes" id="UP000317909">
    <property type="component" value="Chromosome"/>
</dbReference>
<keyword evidence="7" id="KW-0408">Iron</keyword>
<evidence type="ECO:0000256" key="6">
    <source>
        <dbReference type="ARBA" id="ARBA00023002"/>
    </source>
</evidence>
<gene>
    <name evidence="13" type="primary">hmp_2</name>
    <name evidence="13" type="ORF">I41_44750</name>
</gene>
<keyword evidence="6 13" id="KW-0560">Oxidoreductase</keyword>
<sequence length="434" mass="47612">MLEPASLGLLSGAALLGTAGIRAVRGVRGLLRREQEQLERTELERAAFANQLEAALHWARASQPRLKAWVGVRPFLVSAVVDEAADCRSYYLVPEDGRVLPRFEPGQYLTFHLPTADRMRPLVRCYSLSDRPRDDYFRITVKRSRPADEGGASNNGQPASSNQHPHASHATLSGSNYFHREVRVGSRLEIEAPQGSFFLDPTDNLPVVLIGGGIGVTPILSMAAALVHRGDRRAIYAFTGFRNGSEHPFKSKLEELAATGGNLRLDVTYSQPRETDRPEVDYAQWGHVNVDRLRQVLPSNNFRYYLCGPPAMMESLVPALLEWGVPPQHINYEAFGPATVRGLSDAAATEPCNVDFARSERSLRWQGTEGSLLDLAEQGGVRLEWGCRAGNCGQCRVMIAAGRVAHVKRPGVELIDGECLACIARPVGDVVVEA</sequence>
<keyword evidence="5" id="KW-0274">FAD</keyword>
<dbReference type="SUPFAM" id="SSF52343">
    <property type="entry name" value="Ferredoxin reductase-like, C-terminal NADP-linked domain"/>
    <property type="match status" value="1"/>
</dbReference>
<dbReference type="CDD" id="cd06184">
    <property type="entry name" value="flavohem_like_fad_nad_binding"/>
    <property type="match status" value="1"/>
</dbReference>
<dbReference type="SUPFAM" id="SSF63380">
    <property type="entry name" value="Riboflavin synthase domain-like"/>
    <property type="match status" value="1"/>
</dbReference>
<evidence type="ECO:0000259" key="11">
    <source>
        <dbReference type="PROSITE" id="PS51085"/>
    </source>
</evidence>
<keyword evidence="2" id="KW-0285">Flavoprotein</keyword>